<reference evidence="1 2" key="1">
    <citation type="journal article" date="2013" name="Genome Announc.">
        <title>Complete Genome Sequence of Glaciecola psychrophila Strain 170T.</title>
        <authorList>
            <person name="Yin J."/>
            <person name="Chen J."/>
            <person name="Liu G."/>
            <person name="Yu Y."/>
            <person name="Song L."/>
            <person name="Wang X."/>
            <person name="Qu X."/>
        </authorList>
    </citation>
    <scope>NUCLEOTIDE SEQUENCE [LARGE SCALE GENOMIC DNA]</scope>
    <source>
        <strain evidence="1 2">170</strain>
    </source>
</reference>
<organism evidence="1 2">
    <name type="scientific">Paraglaciecola psychrophila 170</name>
    <dbReference type="NCBI Taxonomy" id="1129794"/>
    <lineage>
        <taxon>Bacteria</taxon>
        <taxon>Pseudomonadati</taxon>
        <taxon>Pseudomonadota</taxon>
        <taxon>Gammaproteobacteria</taxon>
        <taxon>Alteromonadales</taxon>
        <taxon>Alteromonadaceae</taxon>
        <taxon>Paraglaciecola</taxon>
    </lineage>
</organism>
<dbReference type="HOGENOM" id="CLU_3138791_0_0_6"/>
<dbReference type="KEGG" id="gps:C427_2546"/>
<gene>
    <name evidence="1" type="ORF">C427_2546</name>
</gene>
<protein>
    <submittedName>
        <fullName evidence="1">Uncharacterized protein</fullName>
    </submittedName>
</protein>
<name>M4RLZ6_9ALTE</name>
<dbReference type="AlphaFoldDB" id="M4RLZ6"/>
<dbReference type="PATRIC" id="fig|1129794.4.peg.2526"/>
<keyword evidence="2" id="KW-1185">Reference proteome</keyword>
<dbReference type="Proteomes" id="UP000011864">
    <property type="component" value="Chromosome"/>
</dbReference>
<sequence length="49" mass="5495">MIIYSIYKKRSFLLTPISQASAIVPAFKVSAQKGYFRGKWQADAARDAT</sequence>
<accession>M4RLZ6</accession>
<evidence type="ECO:0000313" key="2">
    <source>
        <dbReference type="Proteomes" id="UP000011864"/>
    </source>
</evidence>
<evidence type="ECO:0000313" key="1">
    <source>
        <dbReference type="EMBL" id="AGH44655.1"/>
    </source>
</evidence>
<dbReference type="STRING" id="1129794.C427_2546"/>
<proteinExistence type="predicted"/>
<dbReference type="EMBL" id="CP003837">
    <property type="protein sequence ID" value="AGH44655.1"/>
    <property type="molecule type" value="Genomic_DNA"/>
</dbReference>